<keyword evidence="1" id="KW-1133">Transmembrane helix</keyword>
<evidence type="ECO:0000256" key="1">
    <source>
        <dbReference type="SAM" id="Phobius"/>
    </source>
</evidence>
<feature type="transmembrane region" description="Helical" evidence="1">
    <location>
        <begin position="42"/>
        <end position="64"/>
    </location>
</feature>
<evidence type="ECO:0000313" key="2">
    <source>
        <dbReference type="EMBL" id="KFN43946.1"/>
    </source>
</evidence>
<keyword evidence="1" id="KW-0472">Membrane</keyword>
<organism evidence="2 3">
    <name type="scientific">Arenimonas oryziterrae DSM 21050 = YC6267</name>
    <dbReference type="NCBI Taxonomy" id="1121015"/>
    <lineage>
        <taxon>Bacteria</taxon>
        <taxon>Pseudomonadati</taxon>
        <taxon>Pseudomonadota</taxon>
        <taxon>Gammaproteobacteria</taxon>
        <taxon>Lysobacterales</taxon>
        <taxon>Lysobacteraceae</taxon>
        <taxon>Arenimonas</taxon>
    </lineage>
</organism>
<accession>A0A091AX22</accession>
<feature type="transmembrane region" description="Helical" evidence="1">
    <location>
        <begin position="124"/>
        <end position="145"/>
    </location>
</feature>
<dbReference type="STRING" id="1121015.GCA_000420545_02117"/>
<dbReference type="EMBL" id="AVCI01000004">
    <property type="protein sequence ID" value="KFN43946.1"/>
    <property type="molecule type" value="Genomic_DNA"/>
</dbReference>
<feature type="transmembrane region" description="Helical" evidence="1">
    <location>
        <begin position="565"/>
        <end position="587"/>
    </location>
</feature>
<keyword evidence="3" id="KW-1185">Reference proteome</keyword>
<protein>
    <submittedName>
        <fullName evidence="2">Uncharacterized protein</fullName>
    </submittedName>
</protein>
<feature type="transmembrane region" description="Helical" evidence="1">
    <location>
        <begin position="157"/>
        <end position="183"/>
    </location>
</feature>
<dbReference type="Proteomes" id="UP000029385">
    <property type="component" value="Unassembled WGS sequence"/>
</dbReference>
<feature type="transmembrane region" description="Helical" evidence="1">
    <location>
        <begin position="12"/>
        <end position="30"/>
    </location>
</feature>
<dbReference type="eggNOG" id="ENOG502ZBRD">
    <property type="taxonomic scope" value="Bacteria"/>
</dbReference>
<comment type="caution">
    <text evidence="2">The sequence shown here is derived from an EMBL/GenBank/DDBJ whole genome shotgun (WGS) entry which is preliminary data.</text>
</comment>
<evidence type="ECO:0000313" key="3">
    <source>
        <dbReference type="Proteomes" id="UP000029385"/>
    </source>
</evidence>
<dbReference type="AlphaFoldDB" id="A0A091AX22"/>
<sequence>MWDLFKAEFLRFRTWAIVFAVVHLLVLGFMTRVVDLAQQPDVVYQVIGGLYVLTGLLLGLYQMGGYRRPNAWLNLLHRPLPHAQIAAALFGAGAVVLVIGVALPPLVIAGWQETMTARVLDTRHLWLVLSTALIAWCGYLAGGYAMLGHKRYGASALVFLALLMASNAVGLGAIAVQLIVLAWLGTMIVSAFKPDLSSPPQHLVGIVATALPLQMAAWMLFMLICFGAEMLWIMQGTHPNNLPTPIPGSAKEADNAEPKDLIIAGLRQSTAAEAPLWREQAAISDVFQMATNVRWNPVRNELTNKNPMEFDDETRRIRWVFSHDSMRFEGYSLADFRAVGRLGVDGDGAFPSPPAIGPMNSLISRDTVFQYDSDAKLVLPRLRVPAGETITAIETFDERVLLMSDRALYFYDIRELHNGDGVLTPRAHVPVPGKTGNLERVDVMELLDGYLVSFVYSRYSHNGDSPAFQEVLRVDEHDRTVSVGHRELGIGYGPVFRYSNWYLSPVLFKVQKVAVNLFAGYVPVRDFQRPPVLPAAVAIAAGMALLSLLGGIWRTQRVTLSLPARLSWILACFVLGPPALFSLWLLYPERERLDDLPIASATTA</sequence>
<keyword evidence="1" id="KW-0812">Transmembrane</keyword>
<name>A0A091AX22_9GAMM</name>
<dbReference type="OrthoDB" id="6398376at2"/>
<dbReference type="PATRIC" id="fig|1121015.4.peg.1160"/>
<feature type="transmembrane region" description="Helical" evidence="1">
    <location>
        <begin position="532"/>
        <end position="553"/>
    </location>
</feature>
<proteinExistence type="predicted"/>
<dbReference type="RefSeq" id="WP_022969731.1">
    <property type="nucleotide sequence ID" value="NZ_ATVD01000003.1"/>
</dbReference>
<feature type="transmembrane region" description="Helical" evidence="1">
    <location>
        <begin position="203"/>
        <end position="226"/>
    </location>
</feature>
<reference evidence="2 3" key="1">
    <citation type="submission" date="2013-09" db="EMBL/GenBank/DDBJ databases">
        <title>Genome sequencing of Arenimonas oryziterrae.</title>
        <authorList>
            <person name="Chen F."/>
            <person name="Wang G."/>
        </authorList>
    </citation>
    <scope>NUCLEOTIDE SEQUENCE [LARGE SCALE GENOMIC DNA]</scope>
    <source>
        <strain evidence="2 3">YC6267</strain>
    </source>
</reference>
<gene>
    <name evidence="2" type="ORF">N789_08330</name>
</gene>
<feature type="transmembrane region" description="Helical" evidence="1">
    <location>
        <begin position="85"/>
        <end position="112"/>
    </location>
</feature>